<feature type="region of interest" description="Disordered" evidence="1">
    <location>
        <begin position="137"/>
        <end position="206"/>
    </location>
</feature>
<reference evidence="2 5" key="1">
    <citation type="submission" date="2019-10" db="EMBL/GenBank/DDBJ databases">
        <title>Draft Genome Assembly of Rhodococcus zopfii DSM44189.</title>
        <authorList>
            <person name="Sutton J.M."/>
            <person name="Akob D.M."/>
            <person name="Bushman T.J."/>
        </authorList>
    </citation>
    <scope>NUCLEOTIDE SEQUENCE [LARGE SCALE GENOMIC DNA]</scope>
    <source>
        <strain evidence="2 5">DSM 44189</strain>
    </source>
</reference>
<evidence type="ECO:0000313" key="4">
    <source>
        <dbReference type="EMBL" id="MDV2477436.1"/>
    </source>
</evidence>
<comment type="caution">
    <text evidence="2">The sequence shown here is derived from an EMBL/GenBank/DDBJ whole genome shotgun (WGS) entry which is preliminary data.</text>
</comment>
<protein>
    <submittedName>
        <fullName evidence="2">Uncharacterized protein</fullName>
    </submittedName>
</protein>
<feature type="compositionally biased region" description="Pro residues" evidence="1">
    <location>
        <begin position="26"/>
        <end position="38"/>
    </location>
</feature>
<feature type="region of interest" description="Disordered" evidence="1">
    <location>
        <begin position="1"/>
        <end position="60"/>
    </location>
</feature>
<evidence type="ECO:0000313" key="5">
    <source>
        <dbReference type="Proteomes" id="UP001275440"/>
    </source>
</evidence>
<feature type="region of interest" description="Disordered" evidence="1">
    <location>
        <begin position="76"/>
        <end position="118"/>
    </location>
</feature>
<feature type="compositionally biased region" description="Low complexity" evidence="1">
    <location>
        <begin position="1"/>
        <end position="25"/>
    </location>
</feature>
<sequence>MSAPLTPTPNDAAAAAQAAQQAAPAPTGPPQPAVPAQPPAGGEPAPAPDAPKADEPLSHEAALKELEKVRREAANYRTQVRELEPLAKAQRDLEDAQKTDLEREREQNQQLREQLEAAERTALVATHQIPEEYQALVTGSTPEERAASAQLVGQLIARTQQQTPAPTAPPSQRPLEGLTPGASPTPPAQPDHSYPASWLPTAGTNS</sequence>
<organism evidence="2 5">
    <name type="scientific">Rhodococcus zopfii</name>
    <dbReference type="NCBI Taxonomy" id="43772"/>
    <lineage>
        <taxon>Bacteria</taxon>
        <taxon>Bacillati</taxon>
        <taxon>Actinomycetota</taxon>
        <taxon>Actinomycetes</taxon>
        <taxon>Mycobacteriales</taxon>
        <taxon>Nocardiaceae</taxon>
        <taxon>Rhodococcus</taxon>
    </lineage>
</organism>
<dbReference type="EMBL" id="WBMO01000004">
    <property type="protein sequence ID" value="MDV2477389.1"/>
    <property type="molecule type" value="Genomic_DNA"/>
</dbReference>
<accession>A0ABU3WT30</accession>
<evidence type="ECO:0000313" key="3">
    <source>
        <dbReference type="EMBL" id="MDV2477389.1"/>
    </source>
</evidence>
<dbReference type="EMBL" id="WBMO01000005">
    <property type="protein sequence ID" value="MDV2477436.1"/>
    <property type="molecule type" value="Genomic_DNA"/>
</dbReference>
<dbReference type="EMBL" id="WBMO01000001">
    <property type="protein sequence ID" value="MDV2477165.1"/>
    <property type="molecule type" value="Genomic_DNA"/>
</dbReference>
<feature type="compositionally biased region" description="Basic and acidic residues" evidence="1">
    <location>
        <begin position="51"/>
        <end position="60"/>
    </location>
</feature>
<dbReference type="Proteomes" id="UP001275440">
    <property type="component" value="Unassembled WGS sequence"/>
</dbReference>
<proteinExistence type="predicted"/>
<name>A0ABU3WT30_9NOCA</name>
<evidence type="ECO:0000256" key="1">
    <source>
        <dbReference type="SAM" id="MobiDB-lite"/>
    </source>
</evidence>
<gene>
    <name evidence="2" type="ORF">F8M49_20815</name>
    <name evidence="3" type="ORF">F8M49_22050</name>
    <name evidence="4" type="ORF">F8M49_22305</name>
</gene>
<keyword evidence="5" id="KW-1185">Reference proteome</keyword>
<evidence type="ECO:0000313" key="2">
    <source>
        <dbReference type="EMBL" id="MDV2477165.1"/>
    </source>
</evidence>